<proteinExistence type="predicted"/>
<evidence type="ECO:0000313" key="3">
    <source>
        <dbReference type="Proteomes" id="UP000014803"/>
    </source>
</evidence>
<dbReference type="InterPro" id="IPR036673">
    <property type="entry name" value="Cyanovirin-N_sf"/>
</dbReference>
<dbReference type="Proteomes" id="UP000014803">
    <property type="component" value="Chromosome"/>
</dbReference>
<gene>
    <name evidence="2" type="ORF">SCE1572_10095</name>
</gene>
<name>S4XSG3_SORCE</name>
<dbReference type="EMBL" id="CP003969">
    <property type="protein sequence ID" value="AGP34835.1"/>
    <property type="molecule type" value="Genomic_DNA"/>
</dbReference>
<feature type="chain" id="PRO_5004533873" description="Cyanovirin-N domain-containing protein" evidence="1">
    <location>
        <begin position="36"/>
        <end position="96"/>
    </location>
</feature>
<dbReference type="Gene3D" id="2.30.60.10">
    <property type="entry name" value="Cyanovirin-N"/>
    <property type="match status" value="1"/>
</dbReference>
<reference evidence="2 3" key="1">
    <citation type="journal article" date="2013" name="Sci. Rep.">
        <title>Extraordinary expansion of a Sorangium cellulosum genome from an alkaline milieu.</title>
        <authorList>
            <person name="Han K."/>
            <person name="Li Z.F."/>
            <person name="Peng R."/>
            <person name="Zhu L.P."/>
            <person name="Zhou T."/>
            <person name="Wang L.G."/>
            <person name="Li S.G."/>
            <person name="Zhang X.B."/>
            <person name="Hu W."/>
            <person name="Wu Z.H."/>
            <person name="Qin N."/>
            <person name="Li Y.Z."/>
        </authorList>
    </citation>
    <scope>NUCLEOTIDE SEQUENCE [LARGE SCALE GENOMIC DNA]</scope>
    <source>
        <strain evidence="2 3">So0157-2</strain>
    </source>
</reference>
<accession>S4XSG3</accession>
<dbReference type="PATRIC" id="fig|1254432.3.peg.2266"/>
<evidence type="ECO:0000256" key="1">
    <source>
        <dbReference type="SAM" id="SignalP"/>
    </source>
</evidence>
<protein>
    <recommendedName>
        <fullName evidence="4">Cyanovirin-N domain-containing protein</fullName>
    </recommendedName>
</protein>
<sequence length="96" mass="10832">MRCTKGGIMKSSLVALVLGALSLSAVLSSSELAQAQRRPPEGSYLRTCRNVRVNRGSLNAMCRDRRGHYHRTRMVDFRRCRGDITNDNGHLRCGRR</sequence>
<feature type="signal peptide" evidence="1">
    <location>
        <begin position="1"/>
        <end position="35"/>
    </location>
</feature>
<dbReference type="HOGENOM" id="CLU_2358222_0_0_7"/>
<evidence type="ECO:0008006" key="4">
    <source>
        <dbReference type="Google" id="ProtNLM"/>
    </source>
</evidence>
<evidence type="ECO:0000313" key="2">
    <source>
        <dbReference type="EMBL" id="AGP34835.1"/>
    </source>
</evidence>
<organism evidence="2 3">
    <name type="scientific">Sorangium cellulosum So0157-2</name>
    <dbReference type="NCBI Taxonomy" id="1254432"/>
    <lineage>
        <taxon>Bacteria</taxon>
        <taxon>Pseudomonadati</taxon>
        <taxon>Myxococcota</taxon>
        <taxon>Polyangia</taxon>
        <taxon>Polyangiales</taxon>
        <taxon>Polyangiaceae</taxon>
        <taxon>Sorangium</taxon>
    </lineage>
</organism>
<dbReference type="AlphaFoldDB" id="S4XSG3"/>
<keyword evidence="1" id="KW-0732">Signal</keyword>
<dbReference type="KEGG" id="scu:SCE1572_10095"/>
<dbReference type="SUPFAM" id="SSF51322">
    <property type="entry name" value="Cyanovirin-N"/>
    <property type="match status" value="1"/>
</dbReference>